<dbReference type="GO" id="GO:0006790">
    <property type="term" value="P:sulfur compound metabolic process"/>
    <property type="evidence" value="ECO:0007669"/>
    <property type="project" value="TreeGrafter"/>
</dbReference>
<dbReference type="InterPro" id="IPR003819">
    <property type="entry name" value="TauD/TfdA-like"/>
</dbReference>
<dbReference type="GO" id="GO:0005737">
    <property type="term" value="C:cytoplasm"/>
    <property type="evidence" value="ECO:0007669"/>
    <property type="project" value="TreeGrafter"/>
</dbReference>
<feature type="domain" description="TauD/TfdA-like" evidence="6">
    <location>
        <begin position="19"/>
        <end position="270"/>
    </location>
</feature>
<dbReference type="AlphaFoldDB" id="A0A1X9NBS8"/>
<keyword evidence="4" id="KW-0560">Oxidoreductase</keyword>
<keyword evidence="2" id="KW-0479">Metal-binding</keyword>
<name>A0A1X9NBS8_9GAMM</name>
<evidence type="ECO:0000256" key="5">
    <source>
        <dbReference type="ARBA" id="ARBA00023004"/>
    </source>
</evidence>
<dbReference type="KEGG" id="osg:BST96_13595"/>
<keyword evidence="5" id="KW-0408">Iron</keyword>
<dbReference type="PANTHER" id="PTHR30468:SF1">
    <property type="entry name" value="ALPHA-KETOGLUTARATE-DEPENDENT SULFONATE DIOXYGENASE"/>
    <property type="match status" value="1"/>
</dbReference>
<dbReference type="GO" id="GO:0046872">
    <property type="term" value="F:metal ion binding"/>
    <property type="evidence" value="ECO:0007669"/>
    <property type="project" value="UniProtKB-KW"/>
</dbReference>
<organism evidence="7 8">
    <name type="scientific">Oceanicoccus sagamiensis</name>
    <dbReference type="NCBI Taxonomy" id="716816"/>
    <lineage>
        <taxon>Bacteria</taxon>
        <taxon>Pseudomonadati</taxon>
        <taxon>Pseudomonadota</taxon>
        <taxon>Gammaproteobacteria</taxon>
        <taxon>Cellvibrionales</taxon>
        <taxon>Spongiibacteraceae</taxon>
        <taxon>Oceanicoccus</taxon>
    </lineage>
</organism>
<evidence type="ECO:0000313" key="7">
    <source>
        <dbReference type="EMBL" id="ARN75056.1"/>
    </source>
</evidence>
<protein>
    <submittedName>
        <fullName evidence="7">Taurine dioxygenase</fullName>
    </submittedName>
</protein>
<proteinExistence type="inferred from homology"/>
<evidence type="ECO:0000256" key="3">
    <source>
        <dbReference type="ARBA" id="ARBA00022964"/>
    </source>
</evidence>
<keyword evidence="8" id="KW-1185">Reference proteome</keyword>
<dbReference type="EMBL" id="CP019343">
    <property type="protein sequence ID" value="ARN75056.1"/>
    <property type="molecule type" value="Genomic_DNA"/>
</dbReference>
<sequence>MSSLNLTPFSVGCGVTVGDLQLAKLTDDELLALREAFAEHGVLFFRDQQFTPHDHLQFAHRWGELVLNKFFKPVEGFPDIAEVRKEKHQTTNIGGGWHTDHSYDDIPAMGSILVARDLPTSGGDTRFANLYAAFDALSPGLQQTLQSLRAIHSNKHIYGKDGFYRTTDIADQLGGVDEVGDATHPVVITHPESGRKALYVNPGHTLGFEGWTRAESQPLLGYLYSHVDQPQFTCQFNWQPGSVVFWDNRSTWHFAQNDYQGQARLMHRITLAGSALAAAV</sequence>
<comment type="similarity">
    <text evidence="1">Belongs to the TfdA dioxygenase family.</text>
</comment>
<keyword evidence="3 7" id="KW-0223">Dioxygenase</keyword>
<dbReference type="SUPFAM" id="SSF51197">
    <property type="entry name" value="Clavaminate synthase-like"/>
    <property type="match status" value="1"/>
</dbReference>
<dbReference type="InterPro" id="IPR051323">
    <property type="entry name" value="AtsK-like"/>
</dbReference>
<gene>
    <name evidence="7" type="ORF">BST96_13595</name>
</gene>
<dbReference type="GO" id="GO:0000908">
    <property type="term" value="F:taurine dioxygenase activity"/>
    <property type="evidence" value="ECO:0007669"/>
    <property type="project" value="TreeGrafter"/>
</dbReference>
<dbReference type="STRING" id="716816.BST96_13595"/>
<evidence type="ECO:0000256" key="4">
    <source>
        <dbReference type="ARBA" id="ARBA00023002"/>
    </source>
</evidence>
<evidence type="ECO:0000256" key="1">
    <source>
        <dbReference type="ARBA" id="ARBA00005896"/>
    </source>
</evidence>
<dbReference type="RefSeq" id="WP_169713996.1">
    <property type="nucleotide sequence ID" value="NZ_CP019343.1"/>
</dbReference>
<reference evidence="7 8" key="1">
    <citation type="submission" date="2016-11" db="EMBL/GenBank/DDBJ databases">
        <title>Trade-off between light-utilization and light-protection in marine flavobacteria.</title>
        <authorList>
            <person name="Kumagai Y."/>
        </authorList>
    </citation>
    <scope>NUCLEOTIDE SEQUENCE [LARGE SCALE GENOMIC DNA]</scope>
    <source>
        <strain evidence="7 8">NBRC 107125</strain>
    </source>
</reference>
<evidence type="ECO:0000259" key="6">
    <source>
        <dbReference type="Pfam" id="PF02668"/>
    </source>
</evidence>
<dbReference type="InterPro" id="IPR042098">
    <property type="entry name" value="TauD-like_sf"/>
</dbReference>
<evidence type="ECO:0000313" key="8">
    <source>
        <dbReference type="Proteomes" id="UP000193450"/>
    </source>
</evidence>
<accession>A0A1X9NBS8</accession>
<evidence type="ECO:0000256" key="2">
    <source>
        <dbReference type="ARBA" id="ARBA00022723"/>
    </source>
</evidence>
<dbReference type="Pfam" id="PF02668">
    <property type="entry name" value="TauD"/>
    <property type="match status" value="1"/>
</dbReference>
<dbReference type="Proteomes" id="UP000193450">
    <property type="component" value="Chromosome"/>
</dbReference>
<dbReference type="PANTHER" id="PTHR30468">
    <property type="entry name" value="ALPHA-KETOGLUTARATE-DEPENDENT SULFONATE DIOXYGENASE"/>
    <property type="match status" value="1"/>
</dbReference>
<dbReference type="Gene3D" id="3.60.130.10">
    <property type="entry name" value="Clavaminate synthase-like"/>
    <property type="match status" value="1"/>
</dbReference>